<name>A0A7Y9FQJ2_9SPHN</name>
<reference evidence="1 2" key="1">
    <citation type="submission" date="2020-08" db="EMBL/GenBank/DDBJ databases">
        <title>The Agave Microbiome: Exploring the role of microbial communities in plant adaptations to desert environments.</title>
        <authorList>
            <person name="Partida-Martinez L.P."/>
        </authorList>
    </citation>
    <scope>NUCLEOTIDE SEQUENCE [LARGE SCALE GENOMIC DNA]</scope>
    <source>
        <strain evidence="1 2">AS2.3</strain>
    </source>
</reference>
<organism evidence="1 2">
    <name type="scientific">Sphingomonas melonis</name>
    <dbReference type="NCBI Taxonomy" id="152682"/>
    <lineage>
        <taxon>Bacteria</taxon>
        <taxon>Pseudomonadati</taxon>
        <taxon>Pseudomonadota</taxon>
        <taxon>Alphaproteobacteria</taxon>
        <taxon>Sphingomonadales</taxon>
        <taxon>Sphingomonadaceae</taxon>
        <taxon>Sphingomonas</taxon>
    </lineage>
</organism>
<sequence>MNALAMLFATVGLAVSLAALDRARLPEGRDARP</sequence>
<accession>A0A7Y9FQJ2</accession>
<comment type="caution">
    <text evidence="1">The sequence shown here is derived from an EMBL/GenBank/DDBJ whole genome shotgun (WGS) entry which is preliminary data.</text>
</comment>
<evidence type="ECO:0000313" key="1">
    <source>
        <dbReference type="EMBL" id="NYD91631.1"/>
    </source>
</evidence>
<evidence type="ECO:0000313" key="2">
    <source>
        <dbReference type="Proteomes" id="UP000517753"/>
    </source>
</evidence>
<gene>
    <name evidence="1" type="ORF">HD841_003447</name>
</gene>
<dbReference type="AlphaFoldDB" id="A0A7Y9FQJ2"/>
<proteinExistence type="predicted"/>
<dbReference type="Proteomes" id="UP000517753">
    <property type="component" value="Unassembled WGS sequence"/>
</dbReference>
<protein>
    <submittedName>
        <fullName evidence="1">Uncharacterized protein</fullName>
    </submittedName>
</protein>
<keyword evidence="2" id="KW-1185">Reference proteome</keyword>
<dbReference type="EMBL" id="JACCBY010000006">
    <property type="protein sequence ID" value="NYD91631.1"/>
    <property type="molecule type" value="Genomic_DNA"/>
</dbReference>